<sequence length="283" mass="29273">MIVVTGATGNVGRSLVSQLLAEGHPVRGLTRDPDRAALPTGAEAVRADFADPAALAALFVGATGLFINLSAVGEHTPAVLAAAIPAGVRRVVMLSSGAVDDDPDETNPLVAHHVAPERAVMASGAQWTLLRPNGFAVNSFQWAPQIRAGDVVRAPFAGARSAPIHEADIAAVAVRALVDDGHHTAIYRLTGPEAFSNAEQVGIIGAALGRELRYEEIPRAEVKPELFPHVPPGMLDTVLDALAAAAAEEPEVSTAVAEVTGRPALTFAQWASDHAAAFTRPAA</sequence>
<name>A0A7H8NIC2_9ACTN</name>
<organism evidence="2 3">
    <name type="scientific">Streptomyces buecherae</name>
    <dbReference type="NCBI Taxonomy" id="2763006"/>
    <lineage>
        <taxon>Bacteria</taxon>
        <taxon>Bacillati</taxon>
        <taxon>Actinomycetota</taxon>
        <taxon>Actinomycetes</taxon>
        <taxon>Kitasatosporales</taxon>
        <taxon>Streptomycetaceae</taxon>
        <taxon>Streptomyces</taxon>
    </lineage>
</organism>
<dbReference type="PANTHER" id="PTHR43162">
    <property type="match status" value="1"/>
</dbReference>
<dbReference type="AlphaFoldDB" id="A0A7H8NIC2"/>
<dbReference type="InterPro" id="IPR036291">
    <property type="entry name" value="NAD(P)-bd_dom_sf"/>
</dbReference>
<evidence type="ECO:0000313" key="2">
    <source>
        <dbReference type="EMBL" id="QKW54307.1"/>
    </source>
</evidence>
<dbReference type="InterPro" id="IPR051604">
    <property type="entry name" value="Ergot_Alk_Oxidoreductase"/>
</dbReference>
<dbReference type="Gene3D" id="3.40.50.720">
    <property type="entry name" value="NAD(P)-binding Rossmann-like Domain"/>
    <property type="match status" value="1"/>
</dbReference>
<dbReference type="SUPFAM" id="SSF51735">
    <property type="entry name" value="NAD(P)-binding Rossmann-fold domains"/>
    <property type="match status" value="1"/>
</dbReference>
<accession>A0A7H8NIC2</accession>
<proteinExistence type="predicted"/>
<reference evidence="2 3" key="1">
    <citation type="submission" date="2020-06" db="EMBL/GenBank/DDBJ databases">
        <title>Genome mining for natural products.</title>
        <authorList>
            <person name="Zhang B."/>
            <person name="Shi J."/>
            <person name="Ge H."/>
        </authorList>
    </citation>
    <scope>NUCLEOTIDE SEQUENCE [LARGE SCALE GENOMIC DNA]</scope>
    <source>
        <strain evidence="2 3">NA00687</strain>
    </source>
</reference>
<dbReference type="EMBL" id="CP054929">
    <property type="protein sequence ID" value="QKW54307.1"/>
    <property type="molecule type" value="Genomic_DNA"/>
</dbReference>
<dbReference type="Pfam" id="PF13460">
    <property type="entry name" value="NAD_binding_10"/>
    <property type="match status" value="1"/>
</dbReference>
<keyword evidence="3" id="KW-1185">Reference proteome</keyword>
<evidence type="ECO:0000259" key="1">
    <source>
        <dbReference type="Pfam" id="PF13460"/>
    </source>
</evidence>
<protein>
    <submittedName>
        <fullName evidence="2">NAD(P)H-binding protein</fullName>
    </submittedName>
</protein>
<evidence type="ECO:0000313" key="3">
    <source>
        <dbReference type="Proteomes" id="UP000509303"/>
    </source>
</evidence>
<dbReference type="InterPro" id="IPR016040">
    <property type="entry name" value="NAD(P)-bd_dom"/>
</dbReference>
<feature type="domain" description="NAD(P)-binding" evidence="1">
    <location>
        <begin position="6"/>
        <end position="179"/>
    </location>
</feature>
<gene>
    <name evidence="2" type="ORF">HUT08_07055</name>
</gene>
<dbReference type="PANTHER" id="PTHR43162:SF1">
    <property type="entry name" value="PRESTALK A DIFFERENTIATION PROTEIN A"/>
    <property type="match status" value="1"/>
</dbReference>
<dbReference type="Proteomes" id="UP000509303">
    <property type="component" value="Chromosome"/>
</dbReference>